<keyword evidence="1" id="KW-0472">Membrane</keyword>
<gene>
    <name evidence="2" type="ORF">GBK04_15685</name>
</gene>
<keyword evidence="1" id="KW-1133">Transmembrane helix</keyword>
<feature type="transmembrane region" description="Helical" evidence="1">
    <location>
        <begin position="89"/>
        <end position="112"/>
    </location>
</feature>
<keyword evidence="3" id="KW-1185">Reference proteome</keyword>
<evidence type="ECO:0000313" key="2">
    <source>
        <dbReference type="EMBL" id="MPR34756.1"/>
    </source>
</evidence>
<reference evidence="2 3" key="1">
    <citation type="submission" date="2019-10" db="EMBL/GenBank/DDBJ databases">
        <title>Draft Genome Sequence of Cytophagaceae sp. SJW1-29.</title>
        <authorList>
            <person name="Choi A."/>
        </authorList>
    </citation>
    <scope>NUCLEOTIDE SEQUENCE [LARGE SCALE GENOMIC DNA]</scope>
    <source>
        <strain evidence="2 3">SJW1-29</strain>
    </source>
</reference>
<name>A0A7C9BDG0_9BACT</name>
<proteinExistence type="predicted"/>
<sequence length="166" mass="18487">MKNDREDTFKKLMQHAAPERPSADFTESTMRLVQAEARQAAANETAVQVLLGHPGLVEHPSPDFSRRIMGEVEVLHATKVAPIIPRRTWYLIAASVVLLLVGCSLLATPATTQSAQSGMDILLMSITTQLEIVPIFYPLTIIALSLLMLADYYLRQRIETRLTVMK</sequence>
<comment type="caution">
    <text evidence="2">The sequence shown here is derived from an EMBL/GenBank/DDBJ whole genome shotgun (WGS) entry which is preliminary data.</text>
</comment>
<feature type="transmembrane region" description="Helical" evidence="1">
    <location>
        <begin position="132"/>
        <end position="154"/>
    </location>
</feature>
<dbReference type="RefSeq" id="WP_152761238.1">
    <property type="nucleotide sequence ID" value="NZ_WHLY01000002.1"/>
</dbReference>
<dbReference type="AlphaFoldDB" id="A0A7C9BDG0"/>
<dbReference type="EMBL" id="WHLY01000002">
    <property type="protein sequence ID" value="MPR34756.1"/>
    <property type="molecule type" value="Genomic_DNA"/>
</dbReference>
<evidence type="ECO:0000313" key="3">
    <source>
        <dbReference type="Proteomes" id="UP000479293"/>
    </source>
</evidence>
<organism evidence="2 3">
    <name type="scientific">Salmonirosea aquatica</name>
    <dbReference type="NCBI Taxonomy" id="2654236"/>
    <lineage>
        <taxon>Bacteria</taxon>
        <taxon>Pseudomonadati</taxon>
        <taxon>Bacteroidota</taxon>
        <taxon>Cytophagia</taxon>
        <taxon>Cytophagales</taxon>
        <taxon>Spirosomataceae</taxon>
        <taxon>Salmonirosea</taxon>
    </lineage>
</organism>
<evidence type="ECO:0000256" key="1">
    <source>
        <dbReference type="SAM" id="Phobius"/>
    </source>
</evidence>
<dbReference type="Proteomes" id="UP000479293">
    <property type="component" value="Unassembled WGS sequence"/>
</dbReference>
<accession>A0A7C9BDG0</accession>
<keyword evidence="1" id="KW-0812">Transmembrane</keyword>
<protein>
    <submittedName>
        <fullName evidence="2">Uncharacterized protein</fullName>
    </submittedName>
</protein>